<evidence type="ECO:0000313" key="10">
    <source>
        <dbReference type="Proteomes" id="UP000650467"/>
    </source>
</evidence>
<dbReference type="PANTHER" id="PTHR42852">
    <property type="entry name" value="THIOL:DISULFIDE INTERCHANGE PROTEIN DSBE"/>
    <property type="match status" value="1"/>
</dbReference>
<keyword evidence="5" id="KW-0201">Cytochrome c-type biogenesis</keyword>
<dbReference type="EMBL" id="JAEHOC010000003">
    <property type="protein sequence ID" value="KAG2443510.1"/>
    <property type="molecule type" value="Genomic_DNA"/>
</dbReference>
<dbReference type="InterPro" id="IPR036361">
    <property type="entry name" value="SAP_dom_sf"/>
</dbReference>
<dbReference type="OrthoDB" id="2121326at2759"/>
<dbReference type="GO" id="GO:0017004">
    <property type="term" value="P:cytochrome complex assembly"/>
    <property type="evidence" value="ECO:0007669"/>
    <property type="project" value="UniProtKB-KW"/>
</dbReference>
<dbReference type="PROSITE" id="PS00194">
    <property type="entry name" value="THIOREDOXIN_1"/>
    <property type="match status" value="1"/>
</dbReference>
<evidence type="ECO:0000256" key="3">
    <source>
        <dbReference type="ARBA" id="ARBA00010505"/>
    </source>
</evidence>
<evidence type="ECO:0000256" key="7">
    <source>
        <dbReference type="SAM" id="MobiDB-lite"/>
    </source>
</evidence>
<dbReference type="Gene3D" id="3.40.30.10">
    <property type="entry name" value="Glutaredoxin"/>
    <property type="match status" value="1"/>
</dbReference>
<organism evidence="9 10">
    <name type="scientific">Chlamydomonas incerta</name>
    <dbReference type="NCBI Taxonomy" id="51695"/>
    <lineage>
        <taxon>Eukaryota</taxon>
        <taxon>Viridiplantae</taxon>
        <taxon>Chlorophyta</taxon>
        <taxon>core chlorophytes</taxon>
        <taxon>Chlorophyceae</taxon>
        <taxon>CS clade</taxon>
        <taxon>Chlamydomonadales</taxon>
        <taxon>Chlamydomonadaceae</taxon>
        <taxon>Chlamydomonas</taxon>
    </lineage>
</organism>
<dbReference type="SUPFAM" id="SSF68906">
    <property type="entry name" value="SAP domain"/>
    <property type="match status" value="1"/>
</dbReference>
<protein>
    <recommendedName>
        <fullName evidence="4">glutaredoxin-dependent peroxiredoxin</fullName>
        <ecNumber evidence="4">1.11.1.25</ecNumber>
    </recommendedName>
    <alternativeName>
        <fullName evidence="6">Glutaredoxin-dependent peroxiredoxin</fullName>
    </alternativeName>
</protein>
<proteinExistence type="inferred from homology"/>
<feature type="domain" description="Thioredoxin" evidence="8">
    <location>
        <begin position="2"/>
        <end position="153"/>
    </location>
</feature>
<evidence type="ECO:0000313" key="9">
    <source>
        <dbReference type="EMBL" id="KAG2443510.1"/>
    </source>
</evidence>
<evidence type="ECO:0000259" key="8">
    <source>
        <dbReference type="PROSITE" id="PS51352"/>
    </source>
</evidence>
<comment type="catalytic activity">
    <reaction evidence="1">
        <text>[glutaredoxin]-dithiol + a hydroperoxide = [glutaredoxin]-disulfide + an alcohol + H2O</text>
        <dbReference type="Rhea" id="RHEA:62624"/>
        <dbReference type="Rhea" id="RHEA-COMP:10729"/>
        <dbReference type="Rhea" id="RHEA-COMP:10730"/>
        <dbReference type="ChEBI" id="CHEBI:15377"/>
        <dbReference type="ChEBI" id="CHEBI:29950"/>
        <dbReference type="ChEBI" id="CHEBI:30879"/>
        <dbReference type="ChEBI" id="CHEBI:35924"/>
        <dbReference type="ChEBI" id="CHEBI:50058"/>
        <dbReference type="EC" id="1.11.1.25"/>
    </reaction>
</comment>
<dbReference type="InterPro" id="IPR036249">
    <property type="entry name" value="Thioredoxin-like_sf"/>
</dbReference>
<gene>
    <name evidence="9" type="ORF">HXX76_001863</name>
</gene>
<keyword evidence="10" id="KW-1185">Reference proteome</keyword>
<feature type="compositionally biased region" description="Low complexity" evidence="7">
    <location>
        <begin position="146"/>
        <end position="159"/>
    </location>
</feature>
<evidence type="ECO:0000256" key="1">
    <source>
        <dbReference type="ARBA" id="ARBA00001711"/>
    </source>
</evidence>
<dbReference type="EC" id="1.11.1.25" evidence="4"/>
<dbReference type="CDD" id="cd02966">
    <property type="entry name" value="TlpA_like_family"/>
    <property type="match status" value="1"/>
</dbReference>
<dbReference type="InterPro" id="IPR050553">
    <property type="entry name" value="Thioredoxin_ResA/DsbE_sf"/>
</dbReference>
<dbReference type="Gene3D" id="1.10.720.30">
    <property type="entry name" value="SAP domain"/>
    <property type="match status" value="1"/>
</dbReference>
<dbReference type="Pfam" id="PF08534">
    <property type="entry name" value="Redoxin"/>
    <property type="match status" value="1"/>
</dbReference>
<sequence>MSIVGQQCPPVRGLTWIKGDPIPVGVPASSSGPKRVLIVECWATWCPPCRDSIPHLTELQHKYKDKQVYVIGVTSEQNVQTVKKFVEGMGSKMDYAVAVDTSGEVQEGLMMPAGARGIPHAFIIDTANKIVFSGHPMDPGFESALRTAAAAASDRTGGSSSSGGGGGATAEKTPLPLITASLEELMAMSVKALKELLTERGLSTADCVEKGDLAKKVQAQCSSVTYYK</sequence>
<comment type="similarity">
    <text evidence="3">Belongs to the peroxiredoxin family. Prx5 subfamily.</text>
</comment>
<name>A0A835TS62_CHLIN</name>
<dbReference type="InterPro" id="IPR017937">
    <property type="entry name" value="Thioredoxin_CS"/>
</dbReference>
<comment type="caution">
    <text evidence="9">The sequence shown here is derived from an EMBL/GenBank/DDBJ whole genome shotgun (WGS) entry which is preliminary data.</text>
</comment>
<evidence type="ECO:0000256" key="6">
    <source>
        <dbReference type="ARBA" id="ARBA00031688"/>
    </source>
</evidence>
<dbReference type="SUPFAM" id="SSF52833">
    <property type="entry name" value="Thioredoxin-like"/>
    <property type="match status" value="1"/>
</dbReference>
<dbReference type="PANTHER" id="PTHR42852:SF18">
    <property type="entry name" value="CHROMOSOME UNDETERMINED SCAFFOLD_47, WHOLE GENOME SHOTGUN SEQUENCE"/>
    <property type="match status" value="1"/>
</dbReference>
<dbReference type="InterPro" id="IPR013766">
    <property type="entry name" value="Thioredoxin_domain"/>
</dbReference>
<evidence type="ECO:0000256" key="2">
    <source>
        <dbReference type="ARBA" id="ARBA00004196"/>
    </source>
</evidence>
<evidence type="ECO:0000256" key="4">
    <source>
        <dbReference type="ARBA" id="ARBA00013016"/>
    </source>
</evidence>
<evidence type="ECO:0000256" key="5">
    <source>
        <dbReference type="ARBA" id="ARBA00022748"/>
    </source>
</evidence>
<reference evidence="9" key="1">
    <citation type="journal article" date="2020" name="bioRxiv">
        <title>Comparative genomics of Chlamydomonas.</title>
        <authorList>
            <person name="Craig R.J."/>
            <person name="Hasan A.R."/>
            <person name="Ness R.W."/>
            <person name="Keightley P.D."/>
        </authorList>
    </citation>
    <scope>NUCLEOTIDE SEQUENCE</scope>
    <source>
        <strain evidence="9">SAG 7.73</strain>
    </source>
</reference>
<accession>A0A835TS62</accession>
<dbReference type="GO" id="GO:0016491">
    <property type="term" value="F:oxidoreductase activity"/>
    <property type="evidence" value="ECO:0007669"/>
    <property type="project" value="InterPro"/>
</dbReference>
<dbReference type="InterPro" id="IPR013740">
    <property type="entry name" value="Redoxin"/>
</dbReference>
<comment type="subcellular location">
    <subcellularLocation>
        <location evidence="2">Cell envelope</location>
    </subcellularLocation>
</comment>
<feature type="region of interest" description="Disordered" evidence="7">
    <location>
        <begin position="146"/>
        <end position="172"/>
    </location>
</feature>
<dbReference type="PROSITE" id="PS51352">
    <property type="entry name" value="THIOREDOXIN_2"/>
    <property type="match status" value="1"/>
</dbReference>
<dbReference type="AlphaFoldDB" id="A0A835TS62"/>
<dbReference type="Proteomes" id="UP000650467">
    <property type="component" value="Unassembled WGS sequence"/>
</dbReference>